<dbReference type="GO" id="GO:0005525">
    <property type="term" value="F:GTP binding"/>
    <property type="evidence" value="ECO:0007669"/>
    <property type="project" value="InterPro"/>
</dbReference>
<dbReference type="GO" id="GO:0008270">
    <property type="term" value="F:zinc ion binding"/>
    <property type="evidence" value="ECO:0007669"/>
    <property type="project" value="UniProtKB-KW"/>
</dbReference>
<feature type="region of interest" description="Disordered" evidence="5">
    <location>
        <begin position="547"/>
        <end position="572"/>
    </location>
</feature>
<gene>
    <name evidence="8" type="ORF">NAV_LOCUS8888</name>
</gene>
<dbReference type="InterPro" id="IPR001841">
    <property type="entry name" value="Znf_RING"/>
</dbReference>
<dbReference type="OrthoDB" id="5830447at2759"/>
<evidence type="ECO:0000259" key="7">
    <source>
        <dbReference type="PROSITE" id="PS50089"/>
    </source>
</evidence>
<reference evidence="8 9" key="1">
    <citation type="submission" date="2018-08" db="EMBL/GenBank/DDBJ databases">
        <authorList>
            <person name="Laetsch R D."/>
            <person name="Stevens L."/>
            <person name="Kumar S."/>
            <person name="Blaxter L. M."/>
        </authorList>
    </citation>
    <scope>NUCLEOTIDE SEQUENCE [LARGE SCALE GENOMIC DNA]</scope>
</reference>
<feature type="domain" description="RING-type" evidence="7">
    <location>
        <begin position="194"/>
        <end position="238"/>
    </location>
</feature>
<accession>A0A498SP48</accession>
<keyword evidence="6" id="KW-0812">Transmembrane</keyword>
<feature type="transmembrane region" description="Helical" evidence="6">
    <location>
        <begin position="69"/>
        <end position="92"/>
    </location>
</feature>
<proteinExistence type="predicted"/>
<feature type="compositionally biased region" description="Basic residues" evidence="5">
    <location>
        <begin position="608"/>
        <end position="620"/>
    </location>
</feature>
<keyword evidence="6" id="KW-0472">Membrane</keyword>
<evidence type="ECO:0000313" key="8">
    <source>
        <dbReference type="EMBL" id="VBB34097.1"/>
    </source>
</evidence>
<dbReference type="PANTHER" id="PTHR14932:SF1">
    <property type="entry name" value="RAB-LIKE PROTEIN 6"/>
    <property type="match status" value="1"/>
</dbReference>
<dbReference type="PROSITE" id="PS00518">
    <property type="entry name" value="ZF_RING_1"/>
    <property type="match status" value="1"/>
</dbReference>
<keyword evidence="9" id="KW-1185">Reference proteome</keyword>
<dbReference type="SMART" id="SM00184">
    <property type="entry name" value="RING"/>
    <property type="match status" value="1"/>
</dbReference>
<keyword evidence="3" id="KW-0862">Zinc</keyword>
<organism evidence="8 9">
    <name type="scientific">Acanthocheilonema viteae</name>
    <name type="common">Filarial nematode worm</name>
    <name type="synonym">Dipetalonema viteae</name>
    <dbReference type="NCBI Taxonomy" id="6277"/>
    <lineage>
        <taxon>Eukaryota</taxon>
        <taxon>Metazoa</taxon>
        <taxon>Ecdysozoa</taxon>
        <taxon>Nematoda</taxon>
        <taxon>Chromadorea</taxon>
        <taxon>Rhabditida</taxon>
        <taxon>Spirurina</taxon>
        <taxon>Spiruromorpha</taxon>
        <taxon>Filarioidea</taxon>
        <taxon>Onchocercidae</taxon>
        <taxon>Acanthocheilonema</taxon>
    </lineage>
</organism>
<evidence type="ECO:0000313" key="9">
    <source>
        <dbReference type="Proteomes" id="UP000276991"/>
    </source>
</evidence>
<dbReference type="GO" id="GO:0005634">
    <property type="term" value="C:nucleus"/>
    <property type="evidence" value="ECO:0007669"/>
    <property type="project" value="TreeGrafter"/>
</dbReference>
<dbReference type="STRING" id="6277.A0A498SP48"/>
<dbReference type="GO" id="GO:0005829">
    <property type="term" value="C:cytosol"/>
    <property type="evidence" value="ECO:0007669"/>
    <property type="project" value="TreeGrafter"/>
</dbReference>
<evidence type="ECO:0000256" key="5">
    <source>
        <dbReference type="SAM" id="MobiDB-lite"/>
    </source>
</evidence>
<evidence type="ECO:0000256" key="6">
    <source>
        <dbReference type="SAM" id="Phobius"/>
    </source>
</evidence>
<feature type="transmembrane region" description="Helical" evidence="6">
    <location>
        <begin position="277"/>
        <end position="293"/>
    </location>
</feature>
<sequence>MQWPKGGLNMTNIIAARTGLTSVSFILFFWCAIFYHYMVSAGRVKIDWINGRFQASGWLVRSSRHTHRVFLVLSLAVSSAAVIHTSTLHVLFDFERRTSEFLNPSSFTWSFSILKIDFFFVLLFAIYSGVRLSLEPTGLLKRSRNTGTATASSIVSNSDHSNETAALNCSATRITPTESPLLKLHKCPEYIEECKICLQYVADRQVGCGHMLCSTCLVKILMECHSRNQSDVPCPFCRQELLYVREIQFSLPDRKECPNGNQASEIRFTQCSMRNTFGLRFLYLFFNIPFLYLQRETLIGQLETNRRDIELSFDELDMYEETQDASYDRFMENIATRRRLAAEKVAPVPVSERSQNGLPFGEGLPIPSGEPHCQPSLRTSSNISTHSQNVVSSSFIRKHYSANSTNHSAASITTASFLQVDNSEGINKSASTNDVMSNRADNSDEEANSMVTMYEEDVPFENELEVGKKSMVQKRTIELDSSRLHSSDRWRHESQTPIVYKVPTGNSANSITGSDQKEVSVNKMYPEYLDAWLNDIKDIEDDTKVVYREPDESGPNPLVASVPADPESEDEIEHRPVTSIRIDYPCIRKDTNETKTRTDNGIADMKPKSKTKFSTKKLSTRKSDKVTRNKGKFDKESDGRYAEMLNVRDFLDKEPVVDPNSYDPL</sequence>
<dbReference type="Proteomes" id="UP000276991">
    <property type="component" value="Unassembled WGS sequence"/>
</dbReference>
<evidence type="ECO:0000256" key="2">
    <source>
        <dbReference type="ARBA" id="ARBA00022771"/>
    </source>
</evidence>
<dbReference type="InterPro" id="IPR040385">
    <property type="entry name" value="RABL6"/>
</dbReference>
<dbReference type="PANTHER" id="PTHR14932">
    <property type="entry name" value="RAS GTPASE-RELATED"/>
    <property type="match status" value="1"/>
</dbReference>
<evidence type="ECO:0000256" key="4">
    <source>
        <dbReference type="PROSITE-ProRule" id="PRU00175"/>
    </source>
</evidence>
<dbReference type="AlphaFoldDB" id="A0A498SP48"/>
<keyword evidence="2 4" id="KW-0863">Zinc-finger</keyword>
<keyword evidence="6" id="KW-1133">Transmembrane helix</keyword>
<feature type="transmembrane region" description="Helical" evidence="6">
    <location>
        <begin position="20"/>
        <end position="39"/>
    </location>
</feature>
<evidence type="ECO:0000256" key="3">
    <source>
        <dbReference type="ARBA" id="ARBA00022833"/>
    </source>
</evidence>
<feature type="region of interest" description="Disordered" evidence="5">
    <location>
        <begin position="591"/>
        <end position="637"/>
    </location>
</feature>
<keyword evidence="1" id="KW-0479">Metal-binding</keyword>
<protein>
    <recommendedName>
        <fullName evidence="7">RING-type domain-containing protein</fullName>
    </recommendedName>
</protein>
<feature type="compositionally biased region" description="Basic and acidic residues" evidence="5">
    <location>
        <begin position="621"/>
        <end position="637"/>
    </location>
</feature>
<dbReference type="SUPFAM" id="SSF57850">
    <property type="entry name" value="RING/U-box"/>
    <property type="match status" value="1"/>
</dbReference>
<feature type="transmembrane region" description="Helical" evidence="6">
    <location>
        <begin position="112"/>
        <end position="134"/>
    </location>
</feature>
<dbReference type="PROSITE" id="PS50089">
    <property type="entry name" value="ZF_RING_2"/>
    <property type="match status" value="1"/>
</dbReference>
<dbReference type="InterPro" id="IPR013083">
    <property type="entry name" value="Znf_RING/FYVE/PHD"/>
</dbReference>
<dbReference type="InterPro" id="IPR017907">
    <property type="entry name" value="Znf_RING_CS"/>
</dbReference>
<dbReference type="Gene3D" id="3.30.40.10">
    <property type="entry name" value="Zinc/RING finger domain, C3HC4 (zinc finger)"/>
    <property type="match status" value="1"/>
</dbReference>
<name>A0A498SP48_ACAVI</name>
<evidence type="ECO:0000256" key="1">
    <source>
        <dbReference type="ARBA" id="ARBA00022723"/>
    </source>
</evidence>
<dbReference type="EMBL" id="UPTC01003044">
    <property type="protein sequence ID" value="VBB34097.1"/>
    <property type="molecule type" value="Genomic_DNA"/>
</dbReference>